<dbReference type="EMBL" id="CP035945">
    <property type="protein sequence ID" value="QBE98921.1"/>
    <property type="molecule type" value="Genomic_DNA"/>
</dbReference>
<proteinExistence type="predicted"/>
<evidence type="ECO:0000313" key="2">
    <source>
        <dbReference type="EMBL" id="QBE98921.1"/>
    </source>
</evidence>
<reference evidence="1 3" key="1">
    <citation type="submission" date="2019-01" db="EMBL/GenBank/DDBJ databases">
        <title>PMF-metabolizing Aryl O-demethylase.</title>
        <authorList>
            <person name="Kim M."/>
        </authorList>
    </citation>
    <scope>NUCLEOTIDE SEQUENCE [LARGE SCALE GENOMIC DNA]</scope>
    <source>
        <strain evidence="1 3">PMF1</strain>
    </source>
</reference>
<dbReference type="EMBL" id="CP035945">
    <property type="protein sequence ID" value="QBE95248.1"/>
    <property type="molecule type" value="Genomic_DNA"/>
</dbReference>
<evidence type="ECO:0000313" key="3">
    <source>
        <dbReference type="Proteomes" id="UP000289794"/>
    </source>
</evidence>
<accession>A0A4V0Z718</accession>
<dbReference type="KEGG" id="bpro:PMF13cell1_04490"/>
<evidence type="ECO:0000313" key="1">
    <source>
        <dbReference type="EMBL" id="QBE95248.1"/>
    </source>
</evidence>
<dbReference type="RefSeq" id="WP_130179861.1">
    <property type="nucleotide sequence ID" value="NZ_CP035945.1"/>
</dbReference>
<gene>
    <name evidence="1" type="ORF">PMF13cell1_00763</name>
    <name evidence="2" type="ORF">PMF13cell1_04490</name>
</gene>
<organism evidence="1 3">
    <name type="scientific">Blautia producta</name>
    <dbReference type="NCBI Taxonomy" id="33035"/>
    <lineage>
        <taxon>Bacteria</taxon>
        <taxon>Bacillati</taxon>
        <taxon>Bacillota</taxon>
        <taxon>Clostridia</taxon>
        <taxon>Lachnospirales</taxon>
        <taxon>Lachnospiraceae</taxon>
        <taxon>Blautia</taxon>
    </lineage>
</organism>
<sequence length="76" mass="8928">MDELKHQLESPLEKVLQEIVHQLEIKADVANDMILTEGKGLFFDGYEEGLREAINEIHIQRRACTDQRERKGREHE</sequence>
<name>A0A4V0Z718_9FIRM</name>
<dbReference type="KEGG" id="bpro:PMF13cell1_00763"/>
<dbReference type="Proteomes" id="UP000289794">
    <property type="component" value="Chromosome"/>
</dbReference>
<dbReference type="AlphaFoldDB" id="A0A4V0Z718"/>
<protein>
    <submittedName>
        <fullName evidence="1">Uncharacterized protein</fullName>
    </submittedName>
</protein>